<dbReference type="AlphaFoldDB" id="A0A1G7F183"/>
<reference evidence="12 13" key="1">
    <citation type="submission" date="2016-10" db="EMBL/GenBank/DDBJ databases">
        <authorList>
            <person name="Varghese N."/>
            <person name="Submissions S."/>
        </authorList>
    </citation>
    <scope>NUCLEOTIDE SEQUENCE [LARGE SCALE GENOMIC DNA]</scope>
    <source>
        <strain evidence="10 13">WG2</strain>
        <strain evidence="11 12">WG5</strain>
    </source>
</reference>
<keyword evidence="13" id="KW-1185">Reference proteome</keyword>
<dbReference type="Proteomes" id="UP000199519">
    <property type="component" value="Unassembled WGS sequence"/>
</dbReference>
<comment type="similarity">
    <text evidence="1 6">Belongs to the thiolase-like superfamily. Thiolase family.</text>
</comment>
<dbReference type="Proteomes" id="UP000198612">
    <property type="component" value="Unassembled WGS sequence"/>
</dbReference>
<sequence>MEKVYILGGLRTAIGKTGGNFKKMLPEDLTAEVLNALMEKYKLDAADIDQVILGNAVGPGGNIARLSLLKAGWPLSIPAATIDFQCGSALSSINMAAALIKSGQSEIIVAGGLESTSLEVRKKLNKNDPRFQENSDFLERAFFSPAEIGDPDMGIGAENAAELYDNISREEMDRWAINSHQKAFRAQVEGYLDDILLPLKNTRNEVIDKDEGIRKNISYQLLKRLKPVFKEDGKITAGNSCLTHDGAAAVVLVSETFLKMNNLKAEAEFIMGSAKGVDPNLSPMGPVPVIKSILAEENLNISDLDAVEINEAFAVKILACSQELGLDLDKVNILGGALAYGHPYGASGAIILLHLLQSLKKINGQYGLAAMGAAGGQGVGTLIKKIG</sequence>
<keyword evidence="4 6" id="KW-0012">Acyltransferase</keyword>
<evidence type="ECO:0000256" key="5">
    <source>
        <dbReference type="ARBA" id="ARBA00030755"/>
    </source>
</evidence>
<dbReference type="EMBL" id="FOHG01000001">
    <property type="protein sequence ID" value="SES61867.1"/>
    <property type="molecule type" value="Genomic_DNA"/>
</dbReference>
<evidence type="ECO:0000313" key="11">
    <source>
        <dbReference type="EMBL" id="SES61867.1"/>
    </source>
</evidence>
<name>A0A1G7F183_9FIRM</name>
<dbReference type="InterPro" id="IPR020616">
    <property type="entry name" value="Thiolase_N"/>
</dbReference>
<dbReference type="Pfam" id="PF00108">
    <property type="entry name" value="Thiolase_N"/>
    <property type="match status" value="1"/>
</dbReference>
<evidence type="ECO:0000256" key="2">
    <source>
        <dbReference type="ARBA" id="ARBA00012705"/>
    </source>
</evidence>
<dbReference type="Gene3D" id="3.40.47.10">
    <property type="match status" value="1"/>
</dbReference>
<dbReference type="GO" id="GO:0003985">
    <property type="term" value="F:acetyl-CoA C-acetyltransferase activity"/>
    <property type="evidence" value="ECO:0007669"/>
    <property type="project" value="UniProtKB-EC"/>
</dbReference>
<feature type="domain" description="Thiolase C-terminal" evidence="8">
    <location>
        <begin position="267"/>
        <end position="384"/>
    </location>
</feature>
<evidence type="ECO:0000313" key="10">
    <source>
        <dbReference type="EMBL" id="SDE69496.1"/>
    </source>
</evidence>
<dbReference type="Pfam" id="PF02803">
    <property type="entry name" value="Thiolase_C"/>
    <property type="match status" value="1"/>
</dbReference>
<protein>
    <recommendedName>
        <fullName evidence="2">acetyl-CoA C-acetyltransferase</fullName>
        <ecNumber evidence="2">2.3.1.9</ecNumber>
    </recommendedName>
    <alternativeName>
        <fullName evidence="5">Acetoacetyl-CoA thiolase</fullName>
    </alternativeName>
</protein>
<dbReference type="InterPro" id="IPR020617">
    <property type="entry name" value="Thiolase_C"/>
</dbReference>
<dbReference type="PANTHER" id="PTHR18919">
    <property type="entry name" value="ACETYL-COA C-ACYLTRANSFERASE"/>
    <property type="match status" value="1"/>
</dbReference>
<dbReference type="NCBIfam" id="TIGR01930">
    <property type="entry name" value="AcCoA-C-Actrans"/>
    <property type="match status" value="1"/>
</dbReference>
<evidence type="ECO:0000256" key="6">
    <source>
        <dbReference type="RuleBase" id="RU003557"/>
    </source>
</evidence>
<dbReference type="RefSeq" id="WP_089719145.1">
    <property type="nucleotide sequence ID" value="NZ_FNBJ01000001.1"/>
</dbReference>
<dbReference type="InterPro" id="IPR020613">
    <property type="entry name" value="Thiolase_CS"/>
</dbReference>
<dbReference type="InterPro" id="IPR002155">
    <property type="entry name" value="Thiolase"/>
</dbReference>
<evidence type="ECO:0000313" key="9">
    <source>
        <dbReference type="EMBL" id="PXV66013.1"/>
    </source>
</evidence>
<dbReference type="Proteomes" id="UP000247389">
    <property type="component" value="Unassembled WGS sequence"/>
</dbReference>
<dbReference type="EMBL" id="FNBJ01000001">
    <property type="protein sequence ID" value="SDE69496.1"/>
    <property type="molecule type" value="Genomic_DNA"/>
</dbReference>
<proteinExistence type="inferred from homology"/>
<evidence type="ECO:0000313" key="12">
    <source>
        <dbReference type="Proteomes" id="UP000198612"/>
    </source>
</evidence>
<dbReference type="InterPro" id="IPR016039">
    <property type="entry name" value="Thiolase-like"/>
</dbReference>
<dbReference type="EC" id="2.3.1.9" evidence="2"/>
<dbReference type="CDD" id="cd00751">
    <property type="entry name" value="thiolase"/>
    <property type="match status" value="1"/>
</dbReference>
<dbReference type="PROSITE" id="PS00737">
    <property type="entry name" value="THIOLASE_2"/>
    <property type="match status" value="1"/>
</dbReference>
<evidence type="ECO:0000259" key="8">
    <source>
        <dbReference type="Pfam" id="PF02803"/>
    </source>
</evidence>
<evidence type="ECO:0000313" key="13">
    <source>
        <dbReference type="Proteomes" id="UP000199519"/>
    </source>
</evidence>
<dbReference type="EMBL" id="QICM01000012">
    <property type="protein sequence ID" value="PXV66013.1"/>
    <property type="molecule type" value="Genomic_DNA"/>
</dbReference>
<dbReference type="SUPFAM" id="SSF53901">
    <property type="entry name" value="Thiolase-like"/>
    <property type="match status" value="2"/>
</dbReference>
<organism evidence="9 14">
    <name type="scientific">Halanaerobium congolense</name>
    <dbReference type="NCBI Taxonomy" id="54121"/>
    <lineage>
        <taxon>Bacteria</taxon>
        <taxon>Bacillati</taxon>
        <taxon>Bacillota</taxon>
        <taxon>Clostridia</taxon>
        <taxon>Halanaerobiales</taxon>
        <taxon>Halanaerobiaceae</taxon>
        <taxon>Halanaerobium</taxon>
    </lineage>
</organism>
<accession>A0A1G7F183</accession>
<evidence type="ECO:0000313" key="14">
    <source>
        <dbReference type="Proteomes" id="UP000247389"/>
    </source>
</evidence>
<reference evidence="9 14" key="2">
    <citation type="submission" date="2018-04" db="EMBL/GenBank/DDBJ databases">
        <title>Subsurface microbial communities from deep shales in Ohio and West Virginia, USA.</title>
        <authorList>
            <person name="Wrighton K."/>
        </authorList>
    </citation>
    <scope>NUCLEOTIDE SEQUENCE [LARGE SCALE GENOMIC DNA]</scope>
    <source>
        <strain evidence="9 14">MSL28</strain>
    </source>
</reference>
<gene>
    <name evidence="9" type="ORF">C8C78_11265</name>
    <name evidence="10" type="ORF">SAMN04488598_101128</name>
    <name evidence="11" type="ORF">SAMN04515652_101163</name>
</gene>
<feature type="domain" description="Thiolase N-terminal" evidence="7">
    <location>
        <begin position="4"/>
        <end position="255"/>
    </location>
</feature>
<evidence type="ECO:0000256" key="3">
    <source>
        <dbReference type="ARBA" id="ARBA00022679"/>
    </source>
</evidence>
<evidence type="ECO:0000256" key="4">
    <source>
        <dbReference type="ARBA" id="ARBA00023315"/>
    </source>
</evidence>
<evidence type="ECO:0000259" key="7">
    <source>
        <dbReference type="Pfam" id="PF00108"/>
    </source>
</evidence>
<evidence type="ECO:0000256" key="1">
    <source>
        <dbReference type="ARBA" id="ARBA00010982"/>
    </source>
</evidence>
<dbReference type="PANTHER" id="PTHR18919:SF107">
    <property type="entry name" value="ACETYL-COA ACETYLTRANSFERASE, CYTOSOLIC"/>
    <property type="match status" value="1"/>
</dbReference>
<dbReference type="PIRSF" id="PIRSF000429">
    <property type="entry name" value="Ac-CoA_Ac_transf"/>
    <property type="match status" value="1"/>
</dbReference>
<keyword evidence="3 6" id="KW-0808">Transferase</keyword>